<evidence type="ECO:0000256" key="1">
    <source>
        <dbReference type="ARBA" id="ARBA00022679"/>
    </source>
</evidence>
<dbReference type="STRING" id="35608.A0A2U1N131"/>
<dbReference type="PANTHER" id="PTHR43435">
    <property type="entry name" value="RIBULOKINASE"/>
    <property type="match status" value="1"/>
</dbReference>
<dbReference type="GO" id="GO:0019321">
    <property type="term" value="P:pentose metabolic process"/>
    <property type="evidence" value="ECO:0007669"/>
    <property type="project" value="TreeGrafter"/>
</dbReference>
<keyword evidence="2 4" id="KW-0418">Kinase</keyword>
<evidence type="ECO:0000313" key="4">
    <source>
        <dbReference type="EMBL" id="PWA67203.1"/>
    </source>
</evidence>
<gene>
    <name evidence="4" type="ORF">CTI12_AA320010</name>
</gene>
<dbReference type="GO" id="GO:0005737">
    <property type="term" value="C:cytoplasm"/>
    <property type="evidence" value="ECO:0007669"/>
    <property type="project" value="TreeGrafter"/>
</dbReference>
<dbReference type="EMBL" id="PKPP01003878">
    <property type="protein sequence ID" value="PWA67203.1"/>
    <property type="molecule type" value="Genomic_DNA"/>
</dbReference>
<dbReference type="Proteomes" id="UP000245207">
    <property type="component" value="Unassembled WGS sequence"/>
</dbReference>
<dbReference type="AlphaFoldDB" id="A0A2U1N131"/>
<name>A0A2U1N131_ARTAN</name>
<dbReference type="GO" id="GO:0019150">
    <property type="term" value="F:D-ribulokinase activity"/>
    <property type="evidence" value="ECO:0007669"/>
    <property type="project" value="TreeGrafter"/>
</dbReference>
<comment type="caution">
    <text evidence="4">The sequence shown here is derived from an EMBL/GenBank/DDBJ whole genome shotgun (WGS) entry which is preliminary data.</text>
</comment>
<dbReference type="Gene3D" id="1.20.58.2240">
    <property type="match status" value="1"/>
</dbReference>
<dbReference type="InterPro" id="IPR043129">
    <property type="entry name" value="ATPase_NBD"/>
</dbReference>
<proteinExistence type="predicted"/>
<organism evidence="4 5">
    <name type="scientific">Artemisia annua</name>
    <name type="common">Sweet wormwood</name>
    <dbReference type="NCBI Taxonomy" id="35608"/>
    <lineage>
        <taxon>Eukaryota</taxon>
        <taxon>Viridiplantae</taxon>
        <taxon>Streptophyta</taxon>
        <taxon>Embryophyta</taxon>
        <taxon>Tracheophyta</taxon>
        <taxon>Spermatophyta</taxon>
        <taxon>Magnoliopsida</taxon>
        <taxon>eudicotyledons</taxon>
        <taxon>Gunneridae</taxon>
        <taxon>Pentapetalae</taxon>
        <taxon>asterids</taxon>
        <taxon>campanulids</taxon>
        <taxon>Asterales</taxon>
        <taxon>Asteraceae</taxon>
        <taxon>Asteroideae</taxon>
        <taxon>Anthemideae</taxon>
        <taxon>Artemisiinae</taxon>
        <taxon>Artemisia</taxon>
    </lineage>
</organism>
<dbReference type="SUPFAM" id="SSF53067">
    <property type="entry name" value="Actin-like ATPase domain"/>
    <property type="match status" value="1"/>
</dbReference>
<dbReference type="OrthoDB" id="203824at2759"/>
<dbReference type="PANTHER" id="PTHR43435:SF4">
    <property type="entry name" value="FGGY CARBOHYDRATE KINASE DOMAIN-CONTAINING PROTEIN"/>
    <property type="match status" value="1"/>
</dbReference>
<feature type="domain" description="Carbohydrate kinase FGGY C-terminal" evidence="3">
    <location>
        <begin position="50"/>
        <end position="108"/>
    </location>
</feature>
<evidence type="ECO:0000313" key="5">
    <source>
        <dbReference type="Proteomes" id="UP000245207"/>
    </source>
</evidence>
<dbReference type="Pfam" id="PF02782">
    <property type="entry name" value="FGGY_C"/>
    <property type="match status" value="1"/>
</dbReference>
<accession>A0A2U1N131</accession>
<keyword evidence="5" id="KW-1185">Reference proteome</keyword>
<reference evidence="4 5" key="1">
    <citation type="journal article" date="2018" name="Mol. Plant">
        <title>The genome of Artemisia annua provides insight into the evolution of Asteraceae family and artemisinin biosynthesis.</title>
        <authorList>
            <person name="Shen Q."/>
            <person name="Zhang L."/>
            <person name="Liao Z."/>
            <person name="Wang S."/>
            <person name="Yan T."/>
            <person name="Shi P."/>
            <person name="Liu M."/>
            <person name="Fu X."/>
            <person name="Pan Q."/>
            <person name="Wang Y."/>
            <person name="Lv Z."/>
            <person name="Lu X."/>
            <person name="Zhang F."/>
            <person name="Jiang W."/>
            <person name="Ma Y."/>
            <person name="Chen M."/>
            <person name="Hao X."/>
            <person name="Li L."/>
            <person name="Tang Y."/>
            <person name="Lv G."/>
            <person name="Zhou Y."/>
            <person name="Sun X."/>
            <person name="Brodelius P.E."/>
            <person name="Rose J.K.C."/>
            <person name="Tang K."/>
        </authorList>
    </citation>
    <scope>NUCLEOTIDE SEQUENCE [LARGE SCALE GENOMIC DNA]</scope>
    <source>
        <strain evidence="5">cv. Huhao1</strain>
        <tissue evidence="4">Leaf</tissue>
    </source>
</reference>
<dbReference type="InterPro" id="IPR018485">
    <property type="entry name" value="FGGY_C"/>
</dbReference>
<evidence type="ECO:0000256" key="2">
    <source>
        <dbReference type="ARBA" id="ARBA00022777"/>
    </source>
</evidence>
<sequence length="110" mass="12214">MGAEMGMFTWVLPSLDFVTSEYTDGDREVLMKETYGHGISLFQMLNDLLANMMSQRGIPFIAALTSDLHVLPDFHGNRSPIADPNAKGIICDLNLDTSEKQLALQYFATV</sequence>
<evidence type="ECO:0000259" key="3">
    <source>
        <dbReference type="Pfam" id="PF02782"/>
    </source>
</evidence>
<keyword evidence="1" id="KW-0808">Transferase</keyword>
<protein>
    <submittedName>
        <fullName evidence="4">FGGY family of carbohydrate kinase</fullName>
    </submittedName>
</protein>